<feature type="active site" description="Proton donor" evidence="5">
    <location>
        <position position="132"/>
    </location>
</feature>
<keyword evidence="9" id="KW-1185">Reference proteome</keyword>
<evidence type="ECO:0000256" key="7">
    <source>
        <dbReference type="RuleBase" id="RU364069"/>
    </source>
</evidence>
<comment type="catalytic activity">
    <reaction evidence="1 7">
        <text>dTDP-4-dehydro-6-deoxy-alpha-D-glucose = dTDP-4-dehydro-beta-L-rhamnose</text>
        <dbReference type="Rhea" id="RHEA:16969"/>
        <dbReference type="ChEBI" id="CHEBI:57649"/>
        <dbReference type="ChEBI" id="CHEBI:62830"/>
        <dbReference type="EC" id="5.1.3.13"/>
    </reaction>
</comment>
<comment type="caution">
    <text evidence="8">The sequence shown here is derived from an EMBL/GenBank/DDBJ whole genome shotgun (WGS) entry which is preliminary data.</text>
</comment>
<dbReference type="EC" id="5.1.3.13" evidence="3 7"/>
<sequence>MIFRPTPLSGAVLLELDRQEDIRGFFARTFCTTEFANHGLPVHFPQHNLSHNHRSGTLRGLHFQRHPHEETKVVRCIAGAAYDVIVDLRSGSPTRGRWYGVELSAANGRAIFVPAGFAHGFQTLCDGTDLLYLMGSAYVPDAATGIRWNDPALAIDWPLPISAITERDAAFPLLDTVM</sequence>
<evidence type="ECO:0000256" key="1">
    <source>
        <dbReference type="ARBA" id="ARBA00001298"/>
    </source>
</evidence>
<evidence type="ECO:0000313" key="8">
    <source>
        <dbReference type="EMBL" id="RTR12022.1"/>
    </source>
</evidence>
<comment type="function">
    <text evidence="2 7">Catalyzes the epimerization of the C3' and C5'positions of dTDP-6-deoxy-D-xylo-4-hexulose, forming dTDP-6-deoxy-L-lyxo-4-hexulose.</text>
</comment>
<dbReference type="CDD" id="cd00438">
    <property type="entry name" value="cupin_RmlC"/>
    <property type="match status" value="1"/>
</dbReference>
<dbReference type="GO" id="GO:0019305">
    <property type="term" value="P:dTDP-rhamnose biosynthetic process"/>
    <property type="evidence" value="ECO:0007669"/>
    <property type="project" value="UniProtKB-UniRule"/>
</dbReference>
<dbReference type="InterPro" id="IPR000888">
    <property type="entry name" value="RmlC-like"/>
</dbReference>
<organism evidence="8 9">
    <name type="scientific">Azospirillum griseum</name>
    <dbReference type="NCBI Taxonomy" id="2496639"/>
    <lineage>
        <taxon>Bacteria</taxon>
        <taxon>Pseudomonadati</taxon>
        <taxon>Pseudomonadota</taxon>
        <taxon>Alphaproteobacteria</taxon>
        <taxon>Rhodospirillales</taxon>
        <taxon>Azospirillaceae</taxon>
        <taxon>Azospirillum</taxon>
    </lineage>
</organism>
<dbReference type="NCBIfam" id="TIGR01221">
    <property type="entry name" value="rmlC"/>
    <property type="match status" value="1"/>
</dbReference>
<evidence type="ECO:0000256" key="6">
    <source>
        <dbReference type="PIRSR" id="PIRSR600888-3"/>
    </source>
</evidence>
<dbReference type="AlphaFoldDB" id="A0A431V9M7"/>
<dbReference type="PANTHER" id="PTHR21047">
    <property type="entry name" value="DTDP-6-DEOXY-D-GLUCOSE-3,5 EPIMERASE"/>
    <property type="match status" value="1"/>
</dbReference>
<dbReference type="RefSeq" id="WP_126620726.1">
    <property type="nucleotide sequence ID" value="NZ_JBHUCY010000092.1"/>
</dbReference>
<dbReference type="SUPFAM" id="SSF51182">
    <property type="entry name" value="RmlC-like cupins"/>
    <property type="match status" value="1"/>
</dbReference>
<dbReference type="Pfam" id="PF00908">
    <property type="entry name" value="dTDP_sugar_isom"/>
    <property type="match status" value="1"/>
</dbReference>
<comment type="pathway">
    <text evidence="7">Carbohydrate biosynthesis; dTDP-L-rhamnose biosynthesis.</text>
</comment>
<evidence type="ECO:0000256" key="5">
    <source>
        <dbReference type="PIRSR" id="PIRSR600888-1"/>
    </source>
</evidence>
<dbReference type="InterPro" id="IPR014710">
    <property type="entry name" value="RmlC-like_jellyroll"/>
</dbReference>
<feature type="active site" description="Proton acceptor" evidence="5">
    <location>
        <position position="62"/>
    </location>
</feature>
<comment type="similarity">
    <text evidence="7">Belongs to the dTDP-4-dehydrorhamnose 3,5-epimerase family.</text>
</comment>
<dbReference type="GO" id="GO:0005829">
    <property type="term" value="C:cytosol"/>
    <property type="evidence" value="ECO:0007669"/>
    <property type="project" value="TreeGrafter"/>
</dbReference>
<dbReference type="GO" id="GO:0008830">
    <property type="term" value="F:dTDP-4-dehydrorhamnose 3,5-epimerase activity"/>
    <property type="evidence" value="ECO:0007669"/>
    <property type="project" value="UniProtKB-UniRule"/>
</dbReference>
<dbReference type="OrthoDB" id="9800680at2"/>
<proteinExistence type="inferred from homology"/>
<protein>
    <recommendedName>
        <fullName evidence="4 7">dTDP-4-dehydrorhamnose 3,5-epimerase</fullName>
        <ecNumber evidence="3 7">5.1.3.13</ecNumber>
    </recommendedName>
    <alternativeName>
        <fullName evidence="7">Thymidine diphospho-4-keto-rhamnose 3,5-epimerase</fullName>
    </alternativeName>
</protein>
<evidence type="ECO:0000313" key="9">
    <source>
        <dbReference type="Proteomes" id="UP000277007"/>
    </source>
</evidence>
<evidence type="ECO:0000256" key="4">
    <source>
        <dbReference type="ARBA" id="ARBA00019595"/>
    </source>
</evidence>
<dbReference type="EMBL" id="RXMA01000060">
    <property type="protein sequence ID" value="RTR12022.1"/>
    <property type="molecule type" value="Genomic_DNA"/>
</dbReference>
<reference evidence="8 9" key="1">
    <citation type="submission" date="2018-12" db="EMBL/GenBank/DDBJ databases">
        <authorList>
            <person name="Yang Y."/>
        </authorList>
    </citation>
    <scope>NUCLEOTIDE SEQUENCE [LARGE SCALE GENOMIC DNA]</scope>
    <source>
        <strain evidence="8 9">L-25-5w-1</strain>
    </source>
</reference>
<dbReference type="UniPathway" id="UPA00124"/>
<feature type="site" description="Participates in a stacking interaction with the thymidine ring of dTDP-4-oxo-6-deoxyglucose" evidence="6">
    <location>
        <position position="138"/>
    </location>
</feature>
<dbReference type="Proteomes" id="UP000277007">
    <property type="component" value="Unassembled WGS sequence"/>
</dbReference>
<dbReference type="GO" id="GO:0000271">
    <property type="term" value="P:polysaccharide biosynthetic process"/>
    <property type="evidence" value="ECO:0007669"/>
    <property type="project" value="TreeGrafter"/>
</dbReference>
<comment type="subunit">
    <text evidence="7">Homodimer.</text>
</comment>
<keyword evidence="7 8" id="KW-0413">Isomerase</keyword>
<evidence type="ECO:0000256" key="3">
    <source>
        <dbReference type="ARBA" id="ARBA00012098"/>
    </source>
</evidence>
<name>A0A431V9M7_9PROT</name>
<dbReference type="PANTHER" id="PTHR21047:SF2">
    <property type="entry name" value="THYMIDINE DIPHOSPHO-4-KETO-RHAMNOSE 3,5-EPIMERASE"/>
    <property type="match status" value="1"/>
</dbReference>
<accession>A0A431V9M7</accession>
<dbReference type="InterPro" id="IPR011051">
    <property type="entry name" value="RmlC_Cupin_sf"/>
</dbReference>
<gene>
    <name evidence="8" type="primary">rfbC</name>
    <name evidence="8" type="ORF">EJ903_25705</name>
</gene>
<dbReference type="Gene3D" id="2.60.120.10">
    <property type="entry name" value="Jelly Rolls"/>
    <property type="match status" value="1"/>
</dbReference>
<evidence type="ECO:0000256" key="2">
    <source>
        <dbReference type="ARBA" id="ARBA00001997"/>
    </source>
</evidence>